<dbReference type="GO" id="GO:0000993">
    <property type="term" value="F:RNA polymerase II complex binding"/>
    <property type="evidence" value="ECO:0007669"/>
    <property type="project" value="TreeGrafter"/>
</dbReference>
<reference evidence="9 10" key="1">
    <citation type="journal article" date="2018" name="Nat. Ecol. Evol.">
        <title>Genomic signatures of mitonuclear coevolution across populations of Tigriopus californicus.</title>
        <authorList>
            <person name="Barreto F.S."/>
            <person name="Watson E.T."/>
            <person name="Lima T.G."/>
            <person name="Willett C.S."/>
            <person name="Edmands S."/>
            <person name="Li W."/>
            <person name="Burton R.S."/>
        </authorList>
    </citation>
    <scope>NUCLEOTIDE SEQUENCE [LARGE SCALE GENOMIC DNA]</scope>
    <source>
        <strain evidence="9 10">San Diego</strain>
    </source>
</reference>
<protein>
    <recommendedName>
        <fullName evidence="11">Cell division control protein 73 C-terminal domain-containing protein</fullName>
    </recommendedName>
</protein>
<evidence type="ECO:0000259" key="7">
    <source>
        <dbReference type="Pfam" id="PF05179"/>
    </source>
</evidence>
<dbReference type="InterPro" id="IPR007852">
    <property type="entry name" value="Cdc73/Parafibromin"/>
</dbReference>
<dbReference type="InterPro" id="IPR038103">
    <property type="entry name" value="CDC73_C_sf"/>
</dbReference>
<evidence type="ECO:0000259" key="8">
    <source>
        <dbReference type="Pfam" id="PF16050"/>
    </source>
</evidence>
<keyword evidence="10" id="KW-1185">Reference proteome</keyword>
<gene>
    <name evidence="9" type="ORF">TCAL_00483</name>
</gene>
<dbReference type="Pfam" id="PF05179">
    <property type="entry name" value="CDC73_C"/>
    <property type="match status" value="1"/>
</dbReference>
<comment type="similarity">
    <text evidence="2">Belongs to the CDC73 family.</text>
</comment>
<dbReference type="STRING" id="6832.A0A553NCK7"/>
<feature type="domain" description="Paf1 complex subunit Cdc73 N-terminal" evidence="8">
    <location>
        <begin position="1"/>
        <end position="307"/>
    </location>
</feature>
<feature type="region of interest" description="Disordered" evidence="6">
    <location>
        <begin position="133"/>
        <end position="152"/>
    </location>
</feature>
<dbReference type="FunFam" id="3.40.50.11990:FF:000002">
    <property type="entry name" value="protein CDC73 homolog"/>
    <property type="match status" value="1"/>
</dbReference>
<evidence type="ECO:0000256" key="2">
    <source>
        <dbReference type="ARBA" id="ARBA00010427"/>
    </source>
</evidence>
<evidence type="ECO:0000256" key="1">
    <source>
        <dbReference type="ARBA" id="ARBA00004123"/>
    </source>
</evidence>
<dbReference type="GO" id="GO:0016593">
    <property type="term" value="C:Cdc73/Paf1 complex"/>
    <property type="evidence" value="ECO:0007669"/>
    <property type="project" value="InterPro"/>
</dbReference>
<comment type="caution">
    <text evidence="9">The sequence shown here is derived from an EMBL/GenBank/DDBJ whole genome shotgun (WGS) entry which is preliminary data.</text>
</comment>
<comment type="subcellular location">
    <subcellularLocation>
        <location evidence="1">Nucleus</location>
    </subcellularLocation>
</comment>
<keyword evidence="4" id="KW-0804">Transcription</keyword>
<keyword evidence="3" id="KW-0805">Transcription regulation</keyword>
<dbReference type="AlphaFoldDB" id="A0A553NCK7"/>
<dbReference type="OMA" id="CAFHLKY"/>
<feature type="region of interest" description="Disordered" evidence="6">
    <location>
        <begin position="264"/>
        <end position="301"/>
    </location>
</feature>
<evidence type="ECO:0000256" key="5">
    <source>
        <dbReference type="ARBA" id="ARBA00023242"/>
    </source>
</evidence>
<evidence type="ECO:0000256" key="4">
    <source>
        <dbReference type="ARBA" id="ARBA00023163"/>
    </source>
</evidence>
<evidence type="ECO:0000313" key="10">
    <source>
        <dbReference type="Proteomes" id="UP000318571"/>
    </source>
</evidence>
<dbReference type="OrthoDB" id="2186602at2759"/>
<name>A0A553NCK7_TIGCA</name>
<evidence type="ECO:0008006" key="11">
    <source>
        <dbReference type="Google" id="ProtNLM"/>
    </source>
</evidence>
<evidence type="ECO:0000256" key="6">
    <source>
        <dbReference type="SAM" id="MobiDB-lite"/>
    </source>
</evidence>
<feature type="region of interest" description="Disordered" evidence="6">
    <location>
        <begin position="336"/>
        <end position="386"/>
    </location>
</feature>
<dbReference type="Proteomes" id="UP000318571">
    <property type="component" value="Chromosome 10"/>
</dbReference>
<feature type="domain" description="Cell division control protein 73 C-terminal" evidence="7">
    <location>
        <begin position="383"/>
        <end position="535"/>
    </location>
</feature>
<accession>A0A553NCK7</accession>
<evidence type="ECO:0000313" key="9">
    <source>
        <dbReference type="EMBL" id="TRY63174.1"/>
    </source>
</evidence>
<dbReference type="Gene3D" id="3.40.50.11990">
    <property type="entry name" value="RNA polymerase II accessory factor, Cdc73 C-terminal domain"/>
    <property type="match status" value="1"/>
</dbReference>
<sequence length="546" mass="61643">MADPLTLLRQYHTSGRTEEILEADSHIIFGDLAWPKDVRTNFKIYGSESDGKRDYYTLECLLYFLKNIKRSHPDYVKQAKGEVPIVHRPDRRDLIQYLEGNLQKKDLKSLDQSAPLQMPINFKRSAREELRKSDTSFGGSAAKKPRLEHNQSEIKERLAAKLDGPQESKLSINKANLKNLSEDLTTDKIAEIRAKLISNRRTRIKPEDDDAKQTSLGLGDLEVNRESRDIFGRERVWRTRTTVLQSTGKNFSKTVTALLSSVKAREEGKMGKPHPPQAPPSVTPRPGGSMPPPQRQSLPNYNRYDQEQFRGKDDTHGFNIETMGTFSGMTLKSVTEGSQANRHKQNKGGPPTKPSGPTPAASGPNAKPGVGSASPGHSGKRPSRTPIIIIPAAPKSLITMFNAKDILQDLRFVSTEDRKAQGGKRDNELLIQRRKEGGLTVPYRVIDNPSKLTNADWDRVVAVFVMGQAWQFKGWPWEGVPVVIFSKIAAFHVKWDESTLEKNIGNWAVNVIQLSREKRHLDRAKLMSFWETLDKYMVKNKPHLRF</sequence>
<proteinExistence type="inferred from homology"/>
<dbReference type="InterPro" id="IPR032041">
    <property type="entry name" value="Cdc73_N"/>
</dbReference>
<dbReference type="EMBL" id="VCGU01000458">
    <property type="protein sequence ID" value="TRY63174.1"/>
    <property type="molecule type" value="Genomic_DNA"/>
</dbReference>
<dbReference type="Pfam" id="PF16050">
    <property type="entry name" value="CDC73_N"/>
    <property type="match status" value="1"/>
</dbReference>
<keyword evidence="5" id="KW-0539">Nucleus</keyword>
<feature type="compositionally biased region" description="Pro residues" evidence="6">
    <location>
        <begin position="273"/>
        <end position="294"/>
    </location>
</feature>
<dbReference type="GO" id="GO:0006368">
    <property type="term" value="P:transcription elongation by RNA polymerase II"/>
    <property type="evidence" value="ECO:0007669"/>
    <property type="project" value="InterPro"/>
</dbReference>
<dbReference type="PANTHER" id="PTHR12466:SF8">
    <property type="entry name" value="PARAFIBROMIN"/>
    <property type="match status" value="1"/>
</dbReference>
<dbReference type="InterPro" id="IPR031336">
    <property type="entry name" value="CDC73_C"/>
</dbReference>
<evidence type="ECO:0000256" key="3">
    <source>
        <dbReference type="ARBA" id="ARBA00023015"/>
    </source>
</evidence>
<organism evidence="9 10">
    <name type="scientific">Tigriopus californicus</name>
    <name type="common">Marine copepod</name>
    <dbReference type="NCBI Taxonomy" id="6832"/>
    <lineage>
        <taxon>Eukaryota</taxon>
        <taxon>Metazoa</taxon>
        <taxon>Ecdysozoa</taxon>
        <taxon>Arthropoda</taxon>
        <taxon>Crustacea</taxon>
        <taxon>Multicrustacea</taxon>
        <taxon>Hexanauplia</taxon>
        <taxon>Copepoda</taxon>
        <taxon>Harpacticoida</taxon>
        <taxon>Harpacticidae</taxon>
        <taxon>Tigriopus</taxon>
    </lineage>
</organism>
<dbReference type="PANTHER" id="PTHR12466">
    <property type="entry name" value="CDC73 DOMAIN PROTEIN"/>
    <property type="match status" value="1"/>
</dbReference>
<dbReference type="GO" id="GO:0032968">
    <property type="term" value="P:positive regulation of transcription elongation by RNA polymerase II"/>
    <property type="evidence" value="ECO:0007669"/>
    <property type="project" value="TreeGrafter"/>
</dbReference>